<organism evidence="1 2">
    <name type="scientific">Diplogelasinospora grovesii</name>
    <dbReference type="NCBI Taxonomy" id="303347"/>
    <lineage>
        <taxon>Eukaryota</taxon>
        <taxon>Fungi</taxon>
        <taxon>Dikarya</taxon>
        <taxon>Ascomycota</taxon>
        <taxon>Pezizomycotina</taxon>
        <taxon>Sordariomycetes</taxon>
        <taxon>Sordariomycetidae</taxon>
        <taxon>Sordariales</taxon>
        <taxon>Diplogelasinosporaceae</taxon>
        <taxon>Diplogelasinospora</taxon>
    </lineage>
</organism>
<reference evidence="2" key="1">
    <citation type="journal article" date="2023" name="Mol. Phylogenet. Evol.">
        <title>Genome-scale phylogeny and comparative genomics of the fungal order Sordariales.</title>
        <authorList>
            <person name="Hensen N."/>
            <person name="Bonometti L."/>
            <person name="Westerberg I."/>
            <person name="Brannstrom I.O."/>
            <person name="Guillou S."/>
            <person name="Cros-Aarteil S."/>
            <person name="Calhoun S."/>
            <person name="Haridas S."/>
            <person name="Kuo A."/>
            <person name="Mondo S."/>
            <person name="Pangilinan J."/>
            <person name="Riley R."/>
            <person name="LaButti K."/>
            <person name="Andreopoulos B."/>
            <person name="Lipzen A."/>
            <person name="Chen C."/>
            <person name="Yan M."/>
            <person name="Daum C."/>
            <person name="Ng V."/>
            <person name="Clum A."/>
            <person name="Steindorff A."/>
            <person name="Ohm R.A."/>
            <person name="Martin F."/>
            <person name="Silar P."/>
            <person name="Natvig D.O."/>
            <person name="Lalanne C."/>
            <person name="Gautier V."/>
            <person name="Ament-Velasquez S.L."/>
            <person name="Kruys A."/>
            <person name="Hutchinson M.I."/>
            <person name="Powell A.J."/>
            <person name="Barry K."/>
            <person name="Miller A.N."/>
            <person name="Grigoriev I.V."/>
            <person name="Debuchy R."/>
            <person name="Gladieux P."/>
            <person name="Hiltunen Thoren M."/>
            <person name="Johannesson H."/>
        </authorList>
    </citation>
    <scope>NUCLEOTIDE SEQUENCE [LARGE SCALE GENOMIC DNA]</scope>
    <source>
        <strain evidence="2">CBS 340.73</strain>
    </source>
</reference>
<dbReference type="EMBL" id="MU853941">
    <property type="protein sequence ID" value="KAK3935109.1"/>
    <property type="molecule type" value="Genomic_DNA"/>
</dbReference>
<sequence length="175" mass="19400">MHLKALIPLSPVLTTVVADYDLRLRTCSTGLGEFGQDWTQGVATRDEDVCGCCNVSDDIGGGEARGGNPCNGSCGDDLIYRWKGNDYDIIVANTGIKVGECRRQDGRAACNAWNYSCYETKMYRCYTYYRRAVLKRGLNGQGGSFHCLLLHPTFPIRPTPSSLSRRRFIKSDEPA</sequence>
<dbReference type="Proteomes" id="UP001303473">
    <property type="component" value="Unassembled WGS sequence"/>
</dbReference>
<evidence type="ECO:0000313" key="1">
    <source>
        <dbReference type="EMBL" id="KAK3935109.1"/>
    </source>
</evidence>
<accession>A0AAN6MXE8</accession>
<proteinExistence type="predicted"/>
<gene>
    <name evidence="1" type="ORF">QBC46DRAFT_413343</name>
</gene>
<keyword evidence="2" id="KW-1185">Reference proteome</keyword>
<name>A0AAN6MXE8_9PEZI</name>
<comment type="caution">
    <text evidence="1">The sequence shown here is derived from an EMBL/GenBank/DDBJ whole genome shotgun (WGS) entry which is preliminary data.</text>
</comment>
<dbReference type="AlphaFoldDB" id="A0AAN6MXE8"/>
<evidence type="ECO:0000313" key="2">
    <source>
        <dbReference type="Proteomes" id="UP001303473"/>
    </source>
</evidence>
<protein>
    <submittedName>
        <fullName evidence="1">Uncharacterized protein</fullName>
    </submittedName>
</protein>